<dbReference type="PROSITE" id="PS50110">
    <property type="entry name" value="RESPONSE_REGULATORY"/>
    <property type="match status" value="1"/>
</dbReference>
<dbReference type="CDD" id="cd06170">
    <property type="entry name" value="LuxR_C_like"/>
    <property type="match status" value="1"/>
</dbReference>
<comment type="caution">
    <text evidence="8">The sequence shown here is derived from an EMBL/GenBank/DDBJ whole genome shotgun (WGS) entry which is preliminary data.</text>
</comment>
<name>A0ABT1FWU7_9BACT</name>
<dbReference type="SUPFAM" id="SSF46894">
    <property type="entry name" value="C-terminal effector domain of the bipartite response regulators"/>
    <property type="match status" value="1"/>
</dbReference>
<dbReference type="SUPFAM" id="SSF52172">
    <property type="entry name" value="CheY-like"/>
    <property type="match status" value="1"/>
</dbReference>
<dbReference type="PANTHER" id="PTHR43214">
    <property type="entry name" value="TWO-COMPONENT RESPONSE REGULATOR"/>
    <property type="match status" value="1"/>
</dbReference>
<feature type="domain" description="HTH luxR-type" evidence="6">
    <location>
        <begin position="156"/>
        <end position="221"/>
    </location>
</feature>
<evidence type="ECO:0000256" key="2">
    <source>
        <dbReference type="ARBA" id="ARBA00023015"/>
    </source>
</evidence>
<accession>A0ABT1FWU7</accession>
<evidence type="ECO:0000256" key="5">
    <source>
        <dbReference type="PROSITE-ProRule" id="PRU00169"/>
    </source>
</evidence>
<dbReference type="RefSeq" id="WP_253532965.1">
    <property type="nucleotide sequence ID" value="NZ_JAMZEL010000020.1"/>
</dbReference>
<dbReference type="InterPro" id="IPR011006">
    <property type="entry name" value="CheY-like_superfamily"/>
</dbReference>
<evidence type="ECO:0000259" key="6">
    <source>
        <dbReference type="PROSITE" id="PS50043"/>
    </source>
</evidence>
<organism evidence="8 9">
    <name type="scientific">Runella salmonicolor</name>
    <dbReference type="NCBI Taxonomy" id="2950278"/>
    <lineage>
        <taxon>Bacteria</taxon>
        <taxon>Pseudomonadati</taxon>
        <taxon>Bacteroidota</taxon>
        <taxon>Cytophagia</taxon>
        <taxon>Cytophagales</taxon>
        <taxon>Spirosomataceae</taxon>
        <taxon>Runella</taxon>
    </lineage>
</organism>
<evidence type="ECO:0000313" key="9">
    <source>
        <dbReference type="Proteomes" id="UP001204772"/>
    </source>
</evidence>
<dbReference type="CDD" id="cd17535">
    <property type="entry name" value="REC_NarL-like"/>
    <property type="match status" value="1"/>
</dbReference>
<feature type="domain" description="Response regulatory" evidence="7">
    <location>
        <begin position="8"/>
        <end position="132"/>
    </location>
</feature>
<dbReference type="Gene3D" id="3.40.50.2300">
    <property type="match status" value="1"/>
</dbReference>
<dbReference type="InterPro" id="IPR016032">
    <property type="entry name" value="Sig_transdc_resp-reg_C-effctor"/>
</dbReference>
<feature type="modified residue" description="4-aspartylphosphate" evidence="5">
    <location>
        <position position="59"/>
    </location>
</feature>
<keyword evidence="9" id="KW-1185">Reference proteome</keyword>
<evidence type="ECO:0000256" key="1">
    <source>
        <dbReference type="ARBA" id="ARBA00022553"/>
    </source>
</evidence>
<gene>
    <name evidence="8" type="ORF">NCI00_27620</name>
</gene>
<evidence type="ECO:0000313" key="8">
    <source>
        <dbReference type="EMBL" id="MCP1386241.1"/>
    </source>
</evidence>
<dbReference type="InterPro" id="IPR058245">
    <property type="entry name" value="NreC/VraR/RcsB-like_REC"/>
</dbReference>
<dbReference type="InterPro" id="IPR001789">
    <property type="entry name" value="Sig_transdc_resp-reg_receiver"/>
</dbReference>
<dbReference type="PRINTS" id="PR00038">
    <property type="entry name" value="HTHLUXR"/>
</dbReference>
<dbReference type="PANTHER" id="PTHR43214:SF41">
    <property type="entry name" value="NITRATE_NITRITE RESPONSE REGULATOR PROTEIN NARP"/>
    <property type="match status" value="1"/>
</dbReference>
<evidence type="ECO:0000256" key="3">
    <source>
        <dbReference type="ARBA" id="ARBA00023125"/>
    </source>
</evidence>
<keyword evidence="2" id="KW-0805">Transcription regulation</keyword>
<evidence type="ECO:0000256" key="4">
    <source>
        <dbReference type="ARBA" id="ARBA00023163"/>
    </source>
</evidence>
<protein>
    <submittedName>
        <fullName evidence="8">Response regulator transcription factor</fullName>
    </submittedName>
</protein>
<dbReference type="Pfam" id="PF00072">
    <property type="entry name" value="Response_reg"/>
    <property type="match status" value="1"/>
</dbReference>
<dbReference type="Pfam" id="PF00196">
    <property type="entry name" value="GerE"/>
    <property type="match status" value="1"/>
</dbReference>
<proteinExistence type="predicted"/>
<dbReference type="EMBL" id="JAMZEL010000020">
    <property type="protein sequence ID" value="MCP1386241.1"/>
    <property type="molecule type" value="Genomic_DNA"/>
</dbReference>
<reference evidence="8 9" key="1">
    <citation type="submission" date="2022-06" db="EMBL/GenBank/DDBJ databases">
        <title>Runella sp. S5 genome sequencing.</title>
        <authorList>
            <person name="Park S."/>
        </authorList>
    </citation>
    <scope>NUCLEOTIDE SEQUENCE [LARGE SCALE GENOMIC DNA]</scope>
    <source>
        <strain evidence="8 9">S5</strain>
    </source>
</reference>
<dbReference type="SMART" id="SM00421">
    <property type="entry name" value="HTH_LUXR"/>
    <property type="match status" value="1"/>
</dbReference>
<dbReference type="PROSITE" id="PS50043">
    <property type="entry name" value="HTH_LUXR_2"/>
    <property type="match status" value="1"/>
</dbReference>
<dbReference type="InterPro" id="IPR000792">
    <property type="entry name" value="Tscrpt_reg_LuxR_C"/>
</dbReference>
<keyword evidence="3" id="KW-0238">DNA-binding</keyword>
<keyword evidence="1 5" id="KW-0597">Phosphoprotein</keyword>
<dbReference type="Proteomes" id="UP001204772">
    <property type="component" value="Unassembled WGS sequence"/>
</dbReference>
<keyword evidence="4" id="KW-0804">Transcription</keyword>
<dbReference type="SMART" id="SM00448">
    <property type="entry name" value="REC"/>
    <property type="match status" value="1"/>
</dbReference>
<sequence>MKNVTPLRLFIAEDHKLLLQGYEQLLSAAEDLAIVATATNYYDIIHKLKIHTCDVLLLDLNMPLTYNNQHARLSGLDVLEFIKKVKLPIRPLITSTHRDYDIIKRAVAFGAKGYLFKSIDVDELLIAIRAVGSGRTYFQEEVGAILKSKQEDEGRLVGEGIKVSTREKEILMLLSQGLTGDEIASELSLSKYTVEEYRAILLKKFKAKNATHLVKIAHDHKFL</sequence>
<evidence type="ECO:0000259" key="7">
    <source>
        <dbReference type="PROSITE" id="PS50110"/>
    </source>
</evidence>
<dbReference type="InterPro" id="IPR039420">
    <property type="entry name" value="WalR-like"/>
</dbReference>